<feature type="region of interest" description="Disordered" evidence="1">
    <location>
        <begin position="1"/>
        <end position="28"/>
    </location>
</feature>
<evidence type="ECO:0000313" key="2">
    <source>
        <dbReference type="EMBL" id="KXZ22294.1"/>
    </source>
</evidence>
<accession>A0A150FAY5</accession>
<comment type="caution">
    <text evidence="2">The sequence shown here is derived from an EMBL/GenBank/DDBJ whole genome shotgun (WGS) entry which is preliminary data.</text>
</comment>
<proteinExistence type="predicted"/>
<dbReference type="STRING" id="1793963.AXI58_09880"/>
<reference evidence="3" key="1">
    <citation type="submission" date="2016-02" db="EMBL/GenBank/DDBJ databases">
        <authorList>
            <person name="Dunlap C."/>
        </authorList>
    </citation>
    <scope>NUCLEOTIDE SEQUENCE [LARGE SCALE GENOMIC DNA]</scope>
    <source>
        <strain evidence="3">NRRL B-41092</strain>
    </source>
</reference>
<evidence type="ECO:0000313" key="3">
    <source>
        <dbReference type="Proteomes" id="UP000075430"/>
    </source>
</evidence>
<organism evidence="2 3">
    <name type="scientific">Bacillus nakamurai</name>
    <dbReference type="NCBI Taxonomy" id="1793963"/>
    <lineage>
        <taxon>Bacteria</taxon>
        <taxon>Bacillati</taxon>
        <taxon>Bacillota</taxon>
        <taxon>Bacilli</taxon>
        <taxon>Bacillales</taxon>
        <taxon>Bacillaceae</taxon>
        <taxon>Bacillus</taxon>
    </lineage>
</organism>
<dbReference type="AlphaFoldDB" id="A0A150FAY5"/>
<evidence type="ECO:0000256" key="1">
    <source>
        <dbReference type="SAM" id="MobiDB-lite"/>
    </source>
</evidence>
<dbReference type="RefSeq" id="WP_061520639.1">
    <property type="nucleotide sequence ID" value="NZ_JARLZY010000019.1"/>
</dbReference>
<keyword evidence="3" id="KW-1185">Reference proteome</keyword>
<sequence>MTIQIGSGYIGSPNLEKSEANQEVVPPPPQTWTMKYSFYKFSFSNDQECHVSINGGDPIYLRAGQGFQMDAHDSPITSFKISESGITYNFLGAHK</sequence>
<protein>
    <submittedName>
        <fullName evidence="2">Uncharacterized protein</fullName>
    </submittedName>
</protein>
<dbReference type="EMBL" id="LSBA01000005">
    <property type="protein sequence ID" value="KXZ22294.1"/>
    <property type="molecule type" value="Genomic_DNA"/>
</dbReference>
<dbReference type="Proteomes" id="UP000075430">
    <property type="component" value="Unassembled WGS sequence"/>
</dbReference>
<name>A0A150FAY5_9BACI</name>
<dbReference type="OrthoDB" id="2942462at2"/>
<gene>
    <name evidence="2" type="ORF">AXI58_09880</name>
</gene>